<proteinExistence type="predicted"/>
<comment type="caution">
    <text evidence="1">The sequence shown here is derived from an EMBL/GenBank/DDBJ whole genome shotgun (WGS) entry which is preliminary data.</text>
</comment>
<evidence type="ECO:0000313" key="2">
    <source>
        <dbReference type="Proteomes" id="UP001631949"/>
    </source>
</evidence>
<protein>
    <recommendedName>
        <fullName evidence="3">AMMECR1 domain-containing protein</fullName>
    </recommendedName>
</protein>
<dbReference type="EMBL" id="JBJUVG010000004">
    <property type="protein sequence ID" value="MFM9413510.1"/>
    <property type="molecule type" value="Genomic_DNA"/>
</dbReference>
<reference evidence="1 2" key="1">
    <citation type="journal article" date="2016" name="Int. J. Syst. Evol. Microbiol.">
        <title>Peptococcus simiae sp. nov., isolated from rhesus macaque faeces and emended description of the genus Peptococcus.</title>
        <authorList>
            <person name="Shkoporov A.N."/>
            <person name="Efimov B.A."/>
            <person name="Kondova I."/>
            <person name="Ouwerling B."/>
            <person name="Chaplin A.V."/>
            <person name="Shcherbakova V.A."/>
            <person name="Langermans J.A.M."/>
        </authorList>
    </citation>
    <scope>NUCLEOTIDE SEQUENCE [LARGE SCALE GENOMIC DNA]</scope>
    <source>
        <strain evidence="1 2">M108</strain>
    </source>
</reference>
<evidence type="ECO:0008006" key="3">
    <source>
        <dbReference type="Google" id="ProtNLM"/>
    </source>
</evidence>
<dbReference type="Proteomes" id="UP001631949">
    <property type="component" value="Unassembled WGS sequence"/>
</dbReference>
<name>A0ABW9GYH0_9FIRM</name>
<sequence>MITINQLETECRRALKKLGPDESLSVRTWKGDRGFTVSCTPAGYTLVEDGFQNKTADFSTEPALMKEIRRLAKREFPRSHKLRFTIIKKKEPSPWKN</sequence>
<keyword evidence="2" id="KW-1185">Reference proteome</keyword>
<dbReference type="RefSeq" id="WP_408977129.1">
    <property type="nucleotide sequence ID" value="NZ_JBJUVG010000004.1"/>
</dbReference>
<organism evidence="1 2">
    <name type="scientific">Peptococcus simiae</name>
    <dbReference type="NCBI Taxonomy" id="1643805"/>
    <lineage>
        <taxon>Bacteria</taxon>
        <taxon>Bacillati</taxon>
        <taxon>Bacillota</taxon>
        <taxon>Clostridia</taxon>
        <taxon>Eubacteriales</taxon>
        <taxon>Peptococcaceae</taxon>
        <taxon>Peptococcus</taxon>
    </lineage>
</organism>
<gene>
    <name evidence="1" type="ORF">ACKQTC_03925</name>
</gene>
<evidence type="ECO:0000313" key="1">
    <source>
        <dbReference type="EMBL" id="MFM9413510.1"/>
    </source>
</evidence>
<accession>A0ABW9GYH0</accession>